<dbReference type="Proteomes" id="UP000075666">
    <property type="component" value="Unassembled WGS sequence"/>
</dbReference>
<dbReference type="Pfam" id="PF14137">
    <property type="entry name" value="DUF4304"/>
    <property type="match status" value="1"/>
</dbReference>
<dbReference type="AlphaFoldDB" id="A0A150KLM0"/>
<comment type="caution">
    <text evidence="1">The sequence shown here is derived from an EMBL/GenBank/DDBJ whole genome shotgun (WGS) entry which is preliminary data.</text>
</comment>
<dbReference type="PATRIC" id="fig|46224.3.peg.834"/>
<evidence type="ECO:0000313" key="2">
    <source>
        <dbReference type="Proteomes" id="UP000075666"/>
    </source>
</evidence>
<evidence type="ECO:0008006" key="3">
    <source>
        <dbReference type="Google" id="ProtNLM"/>
    </source>
</evidence>
<keyword evidence="2" id="KW-1185">Reference proteome</keyword>
<dbReference type="RefSeq" id="WP_066235313.1">
    <property type="nucleotide sequence ID" value="NZ_JARMRX010000016.1"/>
</dbReference>
<accession>A0A150KLM0</accession>
<sequence>MIVRKKIDKKIKRILSPVLKEFGFSSINSRNYYALHNDCIWVLNIHHVGKYTSELSGWPAQSLNATVGIYYDFIPPLSDDIERIENFPKYYECQLQMELCCQNNEIYDQIKDNKKLESIWWFHPNGSNIEDVVHDIRNAFVNTGLPWLKKYSNLERAFEKIEGELNSYHKFYKAKFFAKYLNQWDKYEKYNQLFKVEATKFGE</sequence>
<protein>
    <recommendedName>
        <fullName evidence="3">DUF4304 domain-containing protein</fullName>
    </recommendedName>
</protein>
<name>A0A150KLM0_9BACI</name>
<dbReference type="EMBL" id="LQYN01000115">
    <property type="protein sequence ID" value="KYC92270.1"/>
    <property type="molecule type" value="Genomic_DNA"/>
</dbReference>
<gene>
    <name evidence="1" type="ORF">B4102_3754</name>
</gene>
<reference evidence="1 2" key="1">
    <citation type="submission" date="2016-01" db="EMBL/GenBank/DDBJ databases">
        <title>Genome Sequences of Twelve Sporeforming Bacillus Species Isolated from Foods.</title>
        <authorList>
            <person name="Berendsen E.M."/>
            <person name="Wells-Bennik M.H."/>
            <person name="Krawcyk A.O."/>
            <person name="De Jong A."/>
            <person name="Holsappel S."/>
            <person name="Eijlander R.T."/>
            <person name="Kuipers O.P."/>
        </authorList>
    </citation>
    <scope>NUCLEOTIDE SEQUENCE [LARGE SCALE GENOMIC DNA]</scope>
    <source>
        <strain evidence="1 2">B4102</strain>
    </source>
</reference>
<proteinExistence type="predicted"/>
<dbReference type="InterPro" id="IPR025412">
    <property type="entry name" value="DUF4304"/>
</dbReference>
<dbReference type="STRING" id="46224.B4102_3754"/>
<dbReference type="OrthoDB" id="2880982at2"/>
<organism evidence="1 2">
    <name type="scientific">Heyndrickxia sporothermodurans</name>
    <dbReference type="NCBI Taxonomy" id="46224"/>
    <lineage>
        <taxon>Bacteria</taxon>
        <taxon>Bacillati</taxon>
        <taxon>Bacillota</taxon>
        <taxon>Bacilli</taxon>
        <taxon>Bacillales</taxon>
        <taxon>Bacillaceae</taxon>
        <taxon>Heyndrickxia</taxon>
    </lineage>
</organism>
<evidence type="ECO:0000313" key="1">
    <source>
        <dbReference type="EMBL" id="KYC92270.1"/>
    </source>
</evidence>